<evidence type="ECO:0000256" key="2">
    <source>
        <dbReference type="ARBA" id="ARBA00010973"/>
    </source>
</evidence>
<accession>A0A5J6MDU6</accession>
<dbReference type="CDD" id="cd10938">
    <property type="entry name" value="CE4_HpPgdA_like"/>
    <property type="match status" value="1"/>
</dbReference>
<comment type="similarity">
    <text evidence="2">Belongs to the polysaccharide deacetylase family.</text>
</comment>
<evidence type="ECO:0000313" key="7">
    <source>
        <dbReference type="Proteomes" id="UP000326202"/>
    </source>
</evidence>
<dbReference type="Pfam" id="PF01522">
    <property type="entry name" value="Polysacc_deac_1"/>
    <property type="match status" value="1"/>
</dbReference>
<dbReference type="PANTHER" id="PTHR47561:SF1">
    <property type="entry name" value="POLYSACCHARIDE DEACETYLASE FAMILY PROTEIN (AFU_ORTHOLOGUE AFUA_6G05030)"/>
    <property type="match status" value="1"/>
</dbReference>
<dbReference type="AlphaFoldDB" id="A0A5J6MDU6"/>
<evidence type="ECO:0000256" key="1">
    <source>
        <dbReference type="ARBA" id="ARBA00003236"/>
    </source>
</evidence>
<dbReference type="InterPro" id="IPR002509">
    <property type="entry name" value="NODB_dom"/>
</dbReference>
<evidence type="ECO:0000313" key="6">
    <source>
        <dbReference type="EMBL" id="QEX15614.1"/>
    </source>
</evidence>
<dbReference type="RefSeq" id="WP_225308544.1">
    <property type="nucleotide sequence ID" value="NZ_CP042906.1"/>
</dbReference>
<dbReference type="GO" id="GO:0005975">
    <property type="term" value="P:carbohydrate metabolic process"/>
    <property type="evidence" value="ECO:0007669"/>
    <property type="project" value="InterPro"/>
</dbReference>
<dbReference type="PROSITE" id="PS51677">
    <property type="entry name" value="NODB"/>
    <property type="match status" value="1"/>
</dbReference>
<name>A0A5J6MDU6_9PROT</name>
<dbReference type="KEGG" id="htq:FRZ44_09010"/>
<organism evidence="6 7">
    <name type="scientific">Hypericibacter terrae</name>
    <dbReference type="NCBI Taxonomy" id="2602015"/>
    <lineage>
        <taxon>Bacteria</taxon>
        <taxon>Pseudomonadati</taxon>
        <taxon>Pseudomonadota</taxon>
        <taxon>Alphaproteobacteria</taxon>
        <taxon>Rhodospirillales</taxon>
        <taxon>Dongiaceae</taxon>
        <taxon>Hypericibacter</taxon>
    </lineage>
</organism>
<reference evidence="6 7" key="1">
    <citation type="submission" date="2019-08" db="EMBL/GenBank/DDBJ databases">
        <title>Hyperibacter terrae gen. nov., sp. nov. and Hyperibacter viscosus sp. nov., two new members in the family Rhodospirillaceae isolated from the rhizosphere of Hypericum perforatum.</title>
        <authorList>
            <person name="Noviana Z."/>
        </authorList>
    </citation>
    <scope>NUCLEOTIDE SEQUENCE [LARGE SCALE GENOMIC DNA]</scope>
    <source>
        <strain evidence="6 7">R5913</strain>
    </source>
</reference>
<evidence type="ECO:0000256" key="3">
    <source>
        <dbReference type="ARBA" id="ARBA00020071"/>
    </source>
</evidence>
<protein>
    <recommendedName>
        <fullName evidence="3">Chitooligosaccharide deacetylase</fullName>
    </recommendedName>
    <alternativeName>
        <fullName evidence="4">Nodulation protein B</fullName>
    </alternativeName>
</protein>
<dbReference type="InterPro" id="IPR011330">
    <property type="entry name" value="Glyco_hydro/deAcase_b/a-brl"/>
</dbReference>
<sequence>MSDPAGFPLIERPVPWPHGAKCAVAMTFDIDTDSFLHLEFGKRVPDMVATTSWLRYDEIAVPRILRIYKELGLKQTFFYPAWCMETYPKLVEQILEGGHEIAHHGYLHENSNQLSLEDERAWLRRSIEVIQRMTGQRPRGYRAPVYNYSRHTTDLLAEEGILYDASLMADDVPYVMESRAGEVIELPSHWALDDWPQFAHNIELQYTMTIRSPDEAFAVYQAEFDSAWRHGGLWIGVWHPWLTARLARAEKLVAFIRYMMAKGDVWIAPMEEIARHIRRVTDDGSYKARRVEMPYYRDVIDPTKVPQQKKS</sequence>
<dbReference type="InterPro" id="IPR037950">
    <property type="entry name" value="PgdA-like"/>
</dbReference>
<dbReference type="Gene3D" id="3.20.20.370">
    <property type="entry name" value="Glycoside hydrolase/deacetylase"/>
    <property type="match status" value="1"/>
</dbReference>
<dbReference type="GO" id="GO:0016810">
    <property type="term" value="F:hydrolase activity, acting on carbon-nitrogen (but not peptide) bonds"/>
    <property type="evidence" value="ECO:0007669"/>
    <property type="project" value="InterPro"/>
</dbReference>
<evidence type="ECO:0000256" key="4">
    <source>
        <dbReference type="ARBA" id="ARBA00032976"/>
    </source>
</evidence>
<comment type="function">
    <text evidence="1">Is involved in generating a small heat-stable compound (Nod), an acylated oligomer of N-acetylglucosamine, that stimulates mitosis in various plant protoplasts.</text>
</comment>
<dbReference type="EMBL" id="CP042906">
    <property type="protein sequence ID" value="QEX15614.1"/>
    <property type="molecule type" value="Genomic_DNA"/>
</dbReference>
<proteinExistence type="inferred from homology"/>
<gene>
    <name evidence="6" type="ORF">FRZ44_09010</name>
</gene>
<dbReference type="SUPFAM" id="SSF88713">
    <property type="entry name" value="Glycoside hydrolase/deacetylase"/>
    <property type="match status" value="1"/>
</dbReference>
<dbReference type="PANTHER" id="PTHR47561">
    <property type="entry name" value="POLYSACCHARIDE DEACETYLASE FAMILY PROTEIN (AFU_ORTHOLOGUE AFUA_6G05030)"/>
    <property type="match status" value="1"/>
</dbReference>
<dbReference type="Proteomes" id="UP000326202">
    <property type="component" value="Chromosome"/>
</dbReference>
<evidence type="ECO:0000259" key="5">
    <source>
        <dbReference type="PROSITE" id="PS51677"/>
    </source>
</evidence>
<keyword evidence="7" id="KW-1185">Reference proteome</keyword>
<feature type="domain" description="NodB homology" evidence="5">
    <location>
        <begin position="46"/>
        <end position="268"/>
    </location>
</feature>